<feature type="non-terminal residue" evidence="3">
    <location>
        <position position="124"/>
    </location>
</feature>
<dbReference type="InterPro" id="IPR029058">
    <property type="entry name" value="AB_hydrolase_fold"/>
</dbReference>
<dbReference type="PANTHER" id="PTHR42977">
    <property type="entry name" value="HYDROLASE-RELATED"/>
    <property type="match status" value="1"/>
</dbReference>
<evidence type="ECO:0000313" key="3">
    <source>
        <dbReference type="EMBL" id="SVE11779.1"/>
    </source>
</evidence>
<name>A0A383AW63_9ZZZZ</name>
<organism evidence="3">
    <name type="scientific">marine metagenome</name>
    <dbReference type="NCBI Taxonomy" id="408172"/>
    <lineage>
        <taxon>unclassified sequences</taxon>
        <taxon>metagenomes</taxon>
        <taxon>ecological metagenomes</taxon>
    </lineage>
</organism>
<dbReference type="InterPro" id="IPR000639">
    <property type="entry name" value="Epox_hydrolase-like"/>
</dbReference>
<evidence type="ECO:0000259" key="2">
    <source>
        <dbReference type="Pfam" id="PF00561"/>
    </source>
</evidence>
<dbReference type="PANTHER" id="PTHR42977:SF3">
    <property type="entry name" value="AB HYDROLASE-1 DOMAIN-CONTAINING PROTEIN"/>
    <property type="match status" value="1"/>
</dbReference>
<feature type="domain" description="AB hydrolase-1" evidence="2">
    <location>
        <begin position="50"/>
        <end position="122"/>
    </location>
</feature>
<evidence type="ECO:0000256" key="1">
    <source>
        <dbReference type="ARBA" id="ARBA00022801"/>
    </source>
</evidence>
<dbReference type="InterPro" id="IPR000073">
    <property type="entry name" value="AB_hydrolase_1"/>
</dbReference>
<dbReference type="Gene3D" id="3.40.50.1820">
    <property type="entry name" value="alpha/beta hydrolase"/>
    <property type="match status" value="1"/>
</dbReference>
<dbReference type="AlphaFoldDB" id="A0A383AW63"/>
<keyword evidence="1" id="KW-0378">Hydrolase</keyword>
<dbReference type="EMBL" id="UINC01195291">
    <property type="protein sequence ID" value="SVE11779.1"/>
    <property type="molecule type" value="Genomic_DNA"/>
</dbReference>
<dbReference type="GO" id="GO:0004301">
    <property type="term" value="F:epoxide hydrolase activity"/>
    <property type="evidence" value="ECO:0007669"/>
    <property type="project" value="TreeGrafter"/>
</dbReference>
<reference evidence="3" key="1">
    <citation type="submission" date="2018-05" db="EMBL/GenBank/DDBJ databases">
        <authorList>
            <person name="Lanie J.A."/>
            <person name="Ng W.-L."/>
            <person name="Kazmierczak K.M."/>
            <person name="Andrzejewski T.M."/>
            <person name="Davidsen T.M."/>
            <person name="Wayne K.J."/>
            <person name="Tettelin H."/>
            <person name="Glass J.I."/>
            <person name="Rusch D."/>
            <person name="Podicherti R."/>
            <person name="Tsui H.-C.T."/>
            <person name="Winkler M.E."/>
        </authorList>
    </citation>
    <scope>NUCLEOTIDE SEQUENCE</scope>
</reference>
<proteinExistence type="predicted"/>
<gene>
    <name evidence="3" type="ORF">METZ01_LOCUS464633</name>
</gene>
<dbReference type="InterPro" id="IPR051340">
    <property type="entry name" value="Haloalkane_dehalogenase"/>
</dbReference>
<dbReference type="PRINTS" id="PR00412">
    <property type="entry name" value="EPOXHYDRLASE"/>
</dbReference>
<dbReference type="SUPFAM" id="SSF53474">
    <property type="entry name" value="alpha/beta-Hydrolases"/>
    <property type="match status" value="1"/>
</dbReference>
<sequence length="124" mass="14176">MLDRADVLRTPESRFRDLARLGYPFAPHYLEIDGVRVHYVDEGPRDASETILCLHGEPAWSFLYRKMIPTLVQAGYRVVAPDFIGFGRSDKLAHMRDYSHGLHTRTLTTLVNALDLESMTMVVQ</sequence>
<protein>
    <recommendedName>
        <fullName evidence="2">AB hydrolase-1 domain-containing protein</fullName>
    </recommendedName>
</protein>
<accession>A0A383AW63</accession>
<dbReference type="Pfam" id="PF00561">
    <property type="entry name" value="Abhydrolase_1"/>
    <property type="match status" value="1"/>
</dbReference>